<comment type="function">
    <text evidence="2 12">The beta subunit is responsible for the synthesis of L-tryptophan from indole and L-serine.</text>
</comment>
<comment type="pathway">
    <text evidence="3 12">Amino-acid biosynthesis; L-tryptophan biosynthesis; L-tryptophan from chorismate: step 5/5.</text>
</comment>
<evidence type="ECO:0000256" key="11">
    <source>
        <dbReference type="ARBA" id="ARBA00049047"/>
    </source>
</evidence>
<sequence>MDRVKYLLAEKEMPTAWYNIQADLPVPLPPVLHPGTKQPLTPPDLAPLFPMELIMQEVSRERYIDVPGEVIDIYRSWRPTNLFRARRLEKALQTPAKIFYKYEGSSPAGSHKPNTAVPQAFYNKKEGIKCLTTETGAGQWGSSLAFACSQFGLDLKVYMVKVSYQQKPYRRMMMETWGAKCVPSPSMDTNSGRAALEADPNNPGSLGLAISEAVEDAAPKPDTHYSLGSVLNHVLMHQTVIGLEAIKQMEHAGEYPDVVIGCVGGGSNFGGMALPFVHQNLTAAKKTRIVAVEPSSCPSLTKGLYEFDYGDVAGIAPIAKMYTLGHKFMPPPVHAGGLRYHGMAPIVSHLYKLGLIEAKAVNQLPTFEAGLQFARTEGFISAPETNHAIRAAIDEALKCRETGEKKVILFNHSGHGHFDMAAYDAYLSGKLTDYEYPESLVREALKDLPRCMVG</sequence>
<protein>
    <recommendedName>
        <fullName evidence="12">Tryptophan synthase beta chain</fullName>
        <ecNumber evidence="12">4.2.1.20</ecNumber>
    </recommendedName>
</protein>
<name>A0AAU8G6Q2_9CHLR</name>
<dbReference type="CDD" id="cd06446">
    <property type="entry name" value="Trp-synth_B"/>
    <property type="match status" value="1"/>
</dbReference>
<evidence type="ECO:0000313" key="14">
    <source>
        <dbReference type="EMBL" id="XCH32571.1"/>
    </source>
</evidence>
<reference evidence="14" key="1">
    <citation type="submission" date="2024-06" db="EMBL/GenBank/DDBJ databases">
        <title>A Novel Isolate, Dehalogenimonas sp. Strain 4OHTPN, Dechlorinates Aromatic 4 Hydroxy chlorothalonil by a Novel Reductive Dehalogenase.</title>
        <authorList>
            <person name="Liu G."/>
        </authorList>
    </citation>
    <scope>NUCLEOTIDE SEQUENCE</scope>
    <source>
        <strain evidence="14">4OHTPN</strain>
    </source>
</reference>
<feature type="modified residue" description="N6-(pyridoxal phosphate)lysine" evidence="12">
    <location>
        <position position="112"/>
    </location>
</feature>
<proteinExistence type="inferred from homology"/>
<dbReference type="AlphaFoldDB" id="A0AAU8G6Q2"/>
<dbReference type="GO" id="GO:0005737">
    <property type="term" value="C:cytoplasm"/>
    <property type="evidence" value="ECO:0007669"/>
    <property type="project" value="TreeGrafter"/>
</dbReference>
<dbReference type="HAMAP" id="MF_00133">
    <property type="entry name" value="Trp_synth_beta"/>
    <property type="match status" value="1"/>
</dbReference>
<evidence type="ECO:0000256" key="10">
    <source>
        <dbReference type="ARBA" id="ARBA00023239"/>
    </source>
</evidence>
<keyword evidence="8 12" id="KW-0663">Pyridoxal phosphate</keyword>
<evidence type="ECO:0000256" key="8">
    <source>
        <dbReference type="ARBA" id="ARBA00022898"/>
    </source>
</evidence>
<accession>A0AAU8G6Q2</accession>
<dbReference type="GO" id="GO:0004834">
    <property type="term" value="F:tryptophan synthase activity"/>
    <property type="evidence" value="ECO:0007669"/>
    <property type="project" value="UniProtKB-UniRule"/>
</dbReference>
<dbReference type="InterPro" id="IPR006654">
    <property type="entry name" value="Trp_synth_beta"/>
</dbReference>
<evidence type="ECO:0000259" key="13">
    <source>
        <dbReference type="Pfam" id="PF00291"/>
    </source>
</evidence>
<keyword evidence="10 12" id="KW-0456">Lyase</keyword>
<dbReference type="InterPro" id="IPR023026">
    <property type="entry name" value="Trp_synth_beta/beta-like"/>
</dbReference>
<organism evidence="14">
    <name type="scientific">Dehalogenimonas sp. 4OHTPN</name>
    <dbReference type="NCBI Taxonomy" id="3166643"/>
    <lineage>
        <taxon>Bacteria</taxon>
        <taxon>Bacillati</taxon>
        <taxon>Chloroflexota</taxon>
        <taxon>Dehalococcoidia</taxon>
        <taxon>Dehalococcoidales</taxon>
        <taxon>Dehalococcoidaceae</taxon>
        <taxon>Dehalogenimonas</taxon>
    </lineage>
</organism>
<dbReference type="InterPro" id="IPR001926">
    <property type="entry name" value="TrpB-like_PALP"/>
</dbReference>
<evidence type="ECO:0000256" key="7">
    <source>
        <dbReference type="ARBA" id="ARBA00022822"/>
    </source>
</evidence>
<dbReference type="GO" id="GO:0030170">
    <property type="term" value="F:pyridoxal phosphate binding"/>
    <property type="evidence" value="ECO:0007669"/>
    <property type="project" value="InterPro"/>
</dbReference>
<evidence type="ECO:0000256" key="4">
    <source>
        <dbReference type="ARBA" id="ARBA00009982"/>
    </source>
</evidence>
<dbReference type="InterPro" id="IPR006316">
    <property type="entry name" value="Trp_synth_b-like"/>
</dbReference>
<evidence type="ECO:0000256" key="12">
    <source>
        <dbReference type="HAMAP-Rule" id="MF_00133"/>
    </source>
</evidence>
<dbReference type="NCBIfam" id="NF009057">
    <property type="entry name" value="PRK12391.1"/>
    <property type="match status" value="1"/>
</dbReference>
<evidence type="ECO:0000256" key="5">
    <source>
        <dbReference type="ARBA" id="ARBA00011270"/>
    </source>
</evidence>
<dbReference type="GO" id="GO:0052684">
    <property type="term" value="F:L-serine hydro-lyase (adding indole, L-tryptophan-forming) activity"/>
    <property type="evidence" value="ECO:0007669"/>
    <property type="project" value="TreeGrafter"/>
</dbReference>
<comment type="similarity">
    <text evidence="4 12">Belongs to the TrpB family.</text>
</comment>
<dbReference type="Pfam" id="PF00291">
    <property type="entry name" value="PALP"/>
    <property type="match status" value="1"/>
</dbReference>
<keyword evidence="7 12" id="KW-0822">Tryptophan biosynthesis</keyword>
<dbReference type="NCBIfam" id="TIGR01415">
    <property type="entry name" value="trpB_rel"/>
    <property type="match status" value="1"/>
</dbReference>
<dbReference type="PANTHER" id="PTHR48077:SF6">
    <property type="entry name" value="TRYPTOPHAN SYNTHASE"/>
    <property type="match status" value="1"/>
</dbReference>
<dbReference type="InterPro" id="IPR036052">
    <property type="entry name" value="TrpB-like_PALP_sf"/>
</dbReference>
<gene>
    <name evidence="12" type="primary">trpB</name>
    <name evidence="14" type="ORF">ABV300_05190</name>
</gene>
<dbReference type="EMBL" id="CP159307">
    <property type="protein sequence ID" value="XCH32571.1"/>
    <property type="molecule type" value="Genomic_DNA"/>
</dbReference>
<feature type="domain" description="Tryptophan synthase beta chain-like PALP" evidence="13">
    <location>
        <begin position="76"/>
        <end position="414"/>
    </location>
</feature>
<comment type="subunit">
    <text evidence="5 12">Tetramer of two alpha and two beta chains.</text>
</comment>
<dbReference type="EC" id="4.2.1.20" evidence="12"/>
<dbReference type="Gene3D" id="3.40.50.1100">
    <property type="match status" value="2"/>
</dbReference>
<dbReference type="RefSeq" id="WP_353713844.1">
    <property type="nucleotide sequence ID" value="NZ_CP159307.1"/>
</dbReference>
<dbReference type="PIRSF" id="PIRSF001413">
    <property type="entry name" value="Trp_syn_beta"/>
    <property type="match status" value="1"/>
</dbReference>
<evidence type="ECO:0000256" key="3">
    <source>
        <dbReference type="ARBA" id="ARBA00004733"/>
    </source>
</evidence>
<keyword evidence="6 12" id="KW-0028">Amino-acid biosynthesis</keyword>
<evidence type="ECO:0000256" key="6">
    <source>
        <dbReference type="ARBA" id="ARBA00022605"/>
    </source>
</evidence>
<comment type="cofactor">
    <cofactor evidence="1 12">
        <name>pyridoxal 5'-phosphate</name>
        <dbReference type="ChEBI" id="CHEBI:597326"/>
    </cofactor>
</comment>
<evidence type="ECO:0000256" key="1">
    <source>
        <dbReference type="ARBA" id="ARBA00001933"/>
    </source>
</evidence>
<dbReference type="PIRSF" id="PIRSF500824">
    <property type="entry name" value="TrpB_prok"/>
    <property type="match status" value="1"/>
</dbReference>
<dbReference type="SUPFAM" id="SSF53686">
    <property type="entry name" value="Tryptophan synthase beta subunit-like PLP-dependent enzymes"/>
    <property type="match status" value="1"/>
</dbReference>
<dbReference type="PANTHER" id="PTHR48077">
    <property type="entry name" value="TRYPTOPHAN SYNTHASE-RELATED"/>
    <property type="match status" value="1"/>
</dbReference>
<comment type="catalytic activity">
    <reaction evidence="11 12">
        <text>(1S,2R)-1-C-(indol-3-yl)glycerol 3-phosphate + L-serine = D-glyceraldehyde 3-phosphate + L-tryptophan + H2O</text>
        <dbReference type="Rhea" id="RHEA:10532"/>
        <dbReference type="ChEBI" id="CHEBI:15377"/>
        <dbReference type="ChEBI" id="CHEBI:33384"/>
        <dbReference type="ChEBI" id="CHEBI:57912"/>
        <dbReference type="ChEBI" id="CHEBI:58866"/>
        <dbReference type="ChEBI" id="CHEBI:59776"/>
        <dbReference type="EC" id="4.2.1.20"/>
    </reaction>
</comment>
<evidence type="ECO:0000256" key="9">
    <source>
        <dbReference type="ARBA" id="ARBA00023141"/>
    </source>
</evidence>
<evidence type="ECO:0000256" key="2">
    <source>
        <dbReference type="ARBA" id="ARBA00002786"/>
    </source>
</evidence>
<keyword evidence="9 12" id="KW-0057">Aromatic amino acid biosynthesis</keyword>